<reference evidence="2 3" key="1">
    <citation type="submission" date="2019-07" db="EMBL/GenBank/DDBJ databases">
        <title>De Novo Assembly of kiwifruit Actinidia rufa.</title>
        <authorList>
            <person name="Sugita-Konishi S."/>
            <person name="Sato K."/>
            <person name="Mori E."/>
            <person name="Abe Y."/>
            <person name="Kisaki G."/>
            <person name="Hamano K."/>
            <person name="Suezawa K."/>
            <person name="Otani M."/>
            <person name="Fukuda T."/>
            <person name="Manabe T."/>
            <person name="Gomi K."/>
            <person name="Tabuchi M."/>
            <person name="Akimitsu K."/>
            <person name="Kataoka I."/>
        </authorList>
    </citation>
    <scope>NUCLEOTIDE SEQUENCE [LARGE SCALE GENOMIC DNA]</scope>
    <source>
        <strain evidence="3">cv. Fuchu</strain>
    </source>
</reference>
<evidence type="ECO:0000256" key="1">
    <source>
        <dbReference type="SAM" id="MobiDB-lite"/>
    </source>
</evidence>
<dbReference type="Proteomes" id="UP000585474">
    <property type="component" value="Unassembled WGS sequence"/>
</dbReference>
<evidence type="ECO:0000313" key="2">
    <source>
        <dbReference type="EMBL" id="GFZ07339.1"/>
    </source>
</evidence>
<evidence type="ECO:0000313" key="3">
    <source>
        <dbReference type="Proteomes" id="UP000585474"/>
    </source>
</evidence>
<feature type="region of interest" description="Disordered" evidence="1">
    <location>
        <begin position="366"/>
        <end position="404"/>
    </location>
</feature>
<feature type="compositionally biased region" description="Polar residues" evidence="1">
    <location>
        <begin position="195"/>
        <end position="211"/>
    </location>
</feature>
<dbReference type="AlphaFoldDB" id="A0A7J0G978"/>
<protein>
    <submittedName>
        <fullName evidence="2">Uncharacterized protein</fullName>
    </submittedName>
</protein>
<dbReference type="EMBL" id="BJWL01000019">
    <property type="protein sequence ID" value="GFZ07339.1"/>
    <property type="molecule type" value="Genomic_DNA"/>
</dbReference>
<feature type="compositionally biased region" description="Polar residues" evidence="1">
    <location>
        <begin position="153"/>
        <end position="175"/>
    </location>
</feature>
<accession>A0A7J0G978</accession>
<proteinExistence type="predicted"/>
<keyword evidence="3" id="KW-1185">Reference proteome</keyword>
<gene>
    <name evidence="2" type="ORF">Acr_19g0002760</name>
</gene>
<feature type="compositionally biased region" description="Basic and acidic residues" evidence="1">
    <location>
        <begin position="176"/>
        <end position="194"/>
    </location>
</feature>
<feature type="compositionally biased region" description="Basic and acidic residues" evidence="1">
    <location>
        <begin position="326"/>
        <end position="345"/>
    </location>
</feature>
<name>A0A7J0G978_9ERIC</name>
<feature type="region of interest" description="Disordered" evidence="1">
    <location>
        <begin position="141"/>
        <end position="228"/>
    </location>
</feature>
<organism evidence="2 3">
    <name type="scientific">Actinidia rufa</name>
    <dbReference type="NCBI Taxonomy" id="165716"/>
    <lineage>
        <taxon>Eukaryota</taxon>
        <taxon>Viridiplantae</taxon>
        <taxon>Streptophyta</taxon>
        <taxon>Embryophyta</taxon>
        <taxon>Tracheophyta</taxon>
        <taxon>Spermatophyta</taxon>
        <taxon>Magnoliopsida</taxon>
        <taxon>eudicotyledons</taxon>
        <taxon>Gunneridae</taxon>
        <taxon>Pentapetalae</taxon>
        <taxon>asterids</taxon>
        <taxon>Ericales</taxon>
        <taxon>Actinidiaceae</taxon>
        <taxon>Actinidia</taxon>
    </lineage>
</organism>
<comment type="caution">
    <text evidence="2">The sequence shown here is derived from an EMBL/GenBank/DDBJ whole genome shotgun (WGS) entry which is preliminary data.</text>
</comment>
<dbReference type="OrthoDB" id="10264655at2759"/>
<sequence length="429" mass="49051">MAGVRPLKTPPAWRSDQGDDSRRGVMGRVRGSRRDPRKDEYGKISRRYRILVEMESLKMGILSTLPRPRARRRQHFNSDQLMSILMVALASSVEMTWRGSIDSFYLGQEGSEIGFGVLNAEMGLHRMDVWRCSVSLGASRHHLGQPPDHSYTDNHGGTLKTTQNRNNDYGSTELKSSSELKGDGEVVNQHHESEQSLYQENMGELQNSSRFGSEGHGEEDEGRNGGRCETREAAGELKDKHHGRNLEYRDGTLGQSPQEVIKKIVKDKLKAALKKRRKSRGDITQKTDLMNEDDLVERELEDGIELAAESEKIKRERRQSWSKPSNEVDHENTNHAKRQDDTGDLRHQGIKDFENVEDGEVAAFDDVGHGHRSPISTKRKRKAGSPMDRLLEGKQRHNHHHMLPEDRYKLARHGYLERDQKRHVQENHV</sequence>
<feature type="region of interest" description="Disordered" evidence="1">
    <location>
        <begin position="1"/>
        <end position="38"/>
    </location>
</feature>
<feature type="region of interest" description="Disordered" evidence="1">
    <location>
        <begin position="311"/>
        <end position="345"/>
    </location>
</feature>